<dbReference type="SMART" id="SM00320">
    <property type="entry name" value="WD40"/>
    <property type="match status" value="7"/>
</dbReference>
<keyword evidence="4" id="KW-0677">Repeat</keyword>
<dbReference type="GO" id="GO:0033553">
    <property type="term" value="C:rDNA heterochromatin"/>
    <property type="evidence" value="ECO:0007669"/>
    <property type="project" value="EnsemblFungi"/>
</dbReference>
<dbReference type="OrthoDB" id="431715at2759"/>
<evidence type="ECO:0000259" key="7">
    <source>
        <dbReference type="Pfam" id="PF09384"/>
    </source>
</evidence>
<comment type="subcellular location">
    <subcellularLocation>
        <location evidence="1">Nucleus</location>
        <location evidence="1">Nucleolus</location>
    </subcellularLocation>
</comment>
<evidence type="ECO:0000256" key="1">
    <source>
        <dbReference type="ARBA" id="ARBA00004604"/>
    </source>
</evidence>
<dbReference type="HOGENOM" id="CLU_021102_0_0_1"/>
<evidence type="ECO:0000256" key="2">
    <source>
        <dbReference type="ARBA" id="ARBA00022552"/>
    </source>
</evidence>
<dbReference type="GO" id="GO:0000462">
    <property type="term" value="P:maturation of SSU-rRNA from tricistronic rRNA transcript (SSU-rRNA, 5.8S rRNA, LSU-rRNA)"/>
    <property type="evidence" value="ECO:0007669"/>
    <property type="project" value="EnsemblFungi"/>
</dbReference>
<keyword evidence="9" id="KW-1185">Reference proteome</keyword>
<dbReference type="Proteomes" id="UP000000314">
    <property type="component" value="Chromosome 1"/>
</dbReference>
<dbReference type="SMR" id="C4QZ27"/>
<dbReference type="SUPFAM" id="SSF50978">
    <property type="entry name" value="WD40 repeat-like"/>
    <property type="match status" value="1"/>
</dbReference>
<dbReference type="STRING" id="644223.C4QZ27"/>
<reference evidence="8 9" key="1">
    <citation type="journal article" date="2009" name="Nat. Biotechnol.">
        <title>Genome sequence of the recombinant protein production host Pichia pastoris.</title>
        <authorList>
            <person name="De Schutter K."/>
            <person name="Lin Y.C."/>
            <person name="Tiels P."/>
            <person name="Van Hecke A."/>
            <person name="Glinka S."/>
            <person name="Weber-Lehmann J."/>
            <person name="Rouze P."/>
            <person name="Van de Peer Y."/>
            <person name="Callewaert N."/>
        </authorList>
    </citation>
    <scope>NUCLEOTIDE SEQUENCE [LARGE SCALE GENOMIC DNA]</scope>
    <source>
        <strain evidence="9">GS115 / ATCC 20864</strain>
    </source>
</reference>
<sequence>MASTRQRITNVRNPTLVAPPTPEQRYWRGFGHTQLVKEHSSVTNICFNPISPHDFAVTSSTRVQLFSSKTRQVVKTFSRFKDTVYSGEFRHDGKLLVAGDASGLVQIFHADNPRSLLVSFKPSSYPTHVTKFHPNNNSNLLTASDDRIVRLYDITNTDKALVQFSGHDDYVRSASFIPGTNLITTGSYDGIVRIWDPREDGHKPITSLDQNFAVEDLMSLSSTNLISCGGPSVKVWDLSSNKLIQEMNNFTKTVTCLYNAAERGILAGSIDGHVKVFDTNNQGNYEVKYGWKFGSGVLSCGVSPNNKHFVAGLNSGLLAIRTRKTESKPKAIKAPKSGNFAQVVRGNYHGESENRIINDKPMKQAKRLKSFERDLIAFKWSDALDSCLSEEQGKEMTVSCLEELRKKGKVRVALTNRSEATLEPLLSWCCKYVDDVKLVGLIADYLAIVLEMYPLIFYGSPILEETLRTVQRKVAQEIEKAKAAQVIEGMLSLLSVK</sequence>
<dbReference type="Pfam" id="PF09384">
    <property type="entry name" value="UTP15_C"/>
    <property type="match status" value="1"/>
</dbReference>
<dbReference type="GO" id="GO:0032040">
    <property type="term" value="C:small-subunit processome"/>
    <property type="evidence" value="ECO:0007669"/>
    <property type="project" value="EnsemblFungi"/>
</dbReference>
<dbReference type="PANTHER" id="PTHR19924">
    <property type="entry name" value="UTP15 U3 SMALL NUCLEOLAR RNA-ASSOCIATED PROTEIN 15 FAMILY MEMBER"/>
    <property type="match status" value="1"/>
</dbReference>
<dbReference type="PANTHER" id="PTHR19924:SF26">
    <property type="entry name" value="U3 SMALL NUCLEOLAR RNA-ASSOCIATED PROTEIN 15 HOMOLOG"/>
    <property type="match status" value="1"/>
</dbReference>
<dbReference type="GO" id="GO:0034511">
    <property type="term" value="F:U3 snoRNA binding"/>
    <property type="evidence" value="ECO:0007669"/>
    <property type="project" value="EnsemblFungi"/>
</dbReference>
<dbReference type="eggNOG" id="KOG0310">
    <property type="taxonomic scope" value="Eukaryota"/>
</dbReference>
<dbReference type="InterPro" id="IPR018983">
    <property type="entry name" value="U3_snoRNA-assocProt_15_C"/>
</dbReference>
<evidence type="ECO:0000256" key="3">
    <source>
        <dbReference type="ARBA" id="ARBA00022574"/>
    </source>
</evidence>
<organism evidence="8 9">
    <name type="scientific">Komagataella phaffii (strain GS115 / ATCC 20864)</name>
    <name type="common">Yeast</name>
    <name type="synonym">Pichia pastoris</name>
    <dbReference type="NCBI Taxonomy" id="644223"/>
    <lineage>
        <taxon>Eukaryota</taxon>
        <taxon>Fungi</taxon>
        <taxon>Dikarya</taxon>
        <taxon>Ascomycota</taxon>
        <taxon>Saccharomycotina</taxon>
        <taxon>Pichiomycetes</taxon>
        <taxon>Pichiales</taxon>
        <taxon>Pichiaceae</taxon>
        <taxon>Komagataella</taxon>
    </lineage>
</organism>
<evidence type="ECO:0000256" key="6">
    <source>
        <dbReference type="PROSITE-ProRule" id="PRU00221"/>
    </source>
</evidence>
<dbReference type="EMBL" id="FN392319">
    <property type="protein sequence ID" value="CAY68501.1"/>
    <property type="molecule type" value="Genomic_DNA"/>
</dbReference>
<dbReference type="InParanoid" id="C4QZ27"/>
<dbReference type="Gene3D" id="2.130.10.10">
    <property type="entry name" value="YVTN repeat-like/Quinoprotein amine dehydrogenase"/>
    <property type="match status" value="2"/>
</dbReference>
<dbReference type="AlphaFoldDB" id="C4QZ27"/>
<dbReference type="InterPro" id="IPR036322">
    <property type="entry name" value="WD40_repeat_dom_sf"/>
</dbReference>
<dbReference type="OMA" id="ATYQVVH"/>
<feature type="domain" description="U3 small nucleolar RNA-associated protein 15 C-terminal" evidence="7">
    <location>
        <begin position="347"/>
        <end position="494"/>
    </location>
</feature>
<dbReference type="RefSeq" id="XP_002490781.1">
    <property type="nucleotide sequence ID" value="XM_002490736.1"/>
</dbReference>
<accession>C4QZ27</accession>
<evidence type="ECO:0000256" key="4">
    <source>
        <dbReference type="ARBA" id="ARBA00022737"/>
    </source>
</evidence>
<feature type="repeat" description="WD" evidence="6">
    <location>
        <begin position="164"/>
        <end position="196"/>
    </location>
</feature>
<dbReference type="PROSITE" id="PS50082">
    <property type="entry name" value="WD_REPEATS_2"/>
    <property type="match status" value="1"/>
</dbReference>
<protein>
    <submittedName>
        <fullName evidence="8">U3 small nucleolar RNA-associated protein</fullName>
    </submittedName>
</protein>
<dbReference type="FunFam" id="2.130.10.10:FF:000551">
    <property type="entry name" value="UTP15p Nucleolar protein"/>
    <property type="match status" value="1"/>
</dbReference>
<dbReference type="KEGG" id="ppa:PAS_chr1-4_0640"/>
<dbReference type="PROSITE" id="PS50294">
    <property type="entry name" value="WD_REPEATS_REGION"/>
    <property type="match status" value="1"/>
</dbReference>
<evidence type="ECO:0000313" key="9">
    <source>
        <dbReference type="Proteomes" id="UP000000314"/>
    </source>
</evidence>
<dbReference type="FunCoup" id="C4QZ27">
    <property type="interactions" value="1007"/>
</dbReference>
<keyword evidence="3 6" id="KW-0853">WD repeat</keyword>
<dbReference type="InterPro" id="IPR015943">
    <property type="entry name" value="WD40/YVTN_repeat-like_dom_sf"/>
</dbReference>
<keyword evidence="5" id="KW-0539">Nucleus</keyword>
<dbReference type="Pfam" id="PF00400">
    <property type="entry name" value="WD40"/>
    <property type="match status" value="3"/>
</dbReference>
<gene>
    <name evidence="8" type="ordered locus">PAS_chr1-4_0640</name>
</gene>
<dbReference type="GO" id="GO:0045943">
    <property type="term" value="P:positive regulation of transcription by RNA polymerase I"/>
    <property type="evidence" value="ECO:0007669"/>
    <property type="project" value="EnsemblFungi"/>
</dbReference>
<keyword evidence="2" id="KW-0698">rRNA processing</keyword>
<evidence type="ECO:0000256" key="5">
    <source>
        <dbReference type="ARBA" id="ARBA00023242"/>
    </source>
</evidence>
<proteinExistence type="predicted"/>
<evidence type="ECO:0000313" key="8">
    <source>
        <dbReference type="EMBL" id="CAY68501.1"/>
    </source>
</evidence>
<dbReference type="GeneID" id="8197848"/>
<dbReference type="GO" id="GO:0034455">
    <property type="term" value="C:t-UTP complex"/>
    <property type="evidence" value="ECO:0007669"/>
    <property type="project" value="EnsemblFungi"/>
</dbReference>
<name>C4QZ27_KOMPG</name>
<dbReference type="InterPro" id="IPR001680">
    <property type="entry name" value="WD40_rpt"/>
</dbReference>